<sequence>GLIRIAAHVTQSAQVVLRVRSRSEFFEMGKSTPSIPIATRAFDQRGGFSYQTTPSKSRERGYRSFRKSRANGTPVSKIVRRGLIRIAAHVTQFAQVVLGSGHRSENFGWKSTPSFPSSTRAFDQRGLQVTKQPPPSHERVSVISEVTCQWHTSIQNRRSG</sequence>
<comment type="caution">
    <text evidence="2">The sequence shown here is derived from an EMBL/GenBank/DDBJ whole genome shotgun (WGS) entry which is preliminary data.</text>
</comment>
<dbReference type="AlphaFoldDB" id="A0AAV4VM87"/>
<evidence type="ECO:0000256" key="1">
    <source>
        <dbReference type="SAM" id="MobiDB-lite"/>
    </source>
</evidence>
<feature type="region of interest" description="Disordered" evidence="1">
    <location>
        <begin position="52"/>
        <end position="71"/>
    </location>
</feature>
<protein>
    <recommendedName>
        <fullName evidence="4">Ribosomal protein L2</fullName>
    </recommendedName>
</protein>
<dbReference type="Proteomes" id="UP001054837">
    <property type="component" value="Unassembled WGS sequence"/>
</dbReference>
<name>A0AAV4VM87_9ARAC</name>
<reference evidence="2 3" key="1">
    <citation type="submission" date="2021-06" db="EMBL/GenBank/DDBJ databases">
        <title>Caerostris darwini draft genome.</title>
        <authorList>
            <person name="Kono N."/>
            <person name="Arakawa K."/>
        </authorList>
    </citation>
    <scope>NUCLEOTIDE SEQUENCE [LARGE SCALE GENOMIC DNA]</scope>
</reference>
<organism evidence="2 3">
    <name type="scientific">Caerostris darwini</name>
    <dbReference type="NCBI Taxonomy" id="1538125"/>
    <lineage>
        <taxon>Eukaryota</taxon>
        <taxon>Metazoa</taxon>
        <taxon>Ecdysozoa</taxon>
        <taxon>Arthropoda</taxon>
        <taxon>Chelicerata</taxon>
        <taxon>Arachnida</taxon>
        <taxon>Araneae</taxon>
        <taxon>Araneomorphae</taxon>
        <taxon>Entelegynae</taxon>
        <taxon>Araneoidea</taxon>
        <taxon>Araneidae</taxon>
        <taxon>Caerostris</taxon>
    </lineage>
</organism>
<evidence type="ECO:0008006" key="4">
    <source>
        <dbReference type="Google" id="ProtNLM"/>
    </source>
</evidence>
<accession>A0AAV4VM87</accession>
<dbReference type="EMBL" id="BPLQ01013203">
    <property type="protein sequence ID" value="GIY70608.1"/>
    <property type="molecule type" value="Genomic_DNA"/>
</dbReference>
<proteinExistence type="predicted"/>
<evidence type="ECO:0000313" key="3">
    <source>
        <dbReference type="Proteomes" id="UP001054837"/>
    </source>
</evidence>
<keyword evidence="3" id="KW-1185">Reference proteome</keyword>
<feature type="non-terminal residue" evidence="2">
    <location>
        <position position="1"/>
    </location>
</feature>
<evidence type="ECO:0000313" key="2">
    <source>
        <dbReference type="EMBL" id="GIY70608.1"/>
    </source>
</evidence>
<gene>
    <name evidence="2" type="ORF">CDAR_588151</name>
</gene>